<dbReference type="PANTHER" id="PTHR12668">
    <property type="entry name" value="TRANSMEMBRANE PROTEIN 14, 15"/>
    <property type="match status" value="1"/>
</dbReference>
<dbReference type="Pfam" id="PF03647">
    <property type="entry name" value="Tmemb_14"/>
    <property type="match status" value="1"/>
</dbReference>
<reference evidence="8" key="5">
    <citation type="journal article" date="2021" name="G3 (Bethesda)">
        <title>Aegilops tauschii genome assembly Aet v5.0 features greater sequence contiguity and improved annotation.</title>
        <authorList>
            <person name="Wang L."/>
            <person name="Zhu T."/>
            <person name="Rodriguez J.C."/>
            <person name="Deal K.R."/>
            <person name="Dubcovsky J."/>
            <person name="McGuire P.E."/>
            <person name="Lux T."/>
            <person name="Spannagl M."/>
            <person name="Mayer K.F.X."/>
            <person name="Baldrich P."/>
            <person name="Meyers B.C."/>
            <person name="Huo N."/>
            <person name="Gu Y.Q."/>
            <person name="Zhou H."/>
            <person name="Devos K.M."/>
            <person name="Bennetzen J.L."/>
            <person name="Unver T."/>
            <person name="Budak H."/>
            <person name="Gulick P.J."/>
            <person name="Galiba G."/>
            <person name="Kalapos B."/>
            <person name="Nelson D.R."/>
            <person name="Li P."/>
            <person name="You F.M."/>
            <person name="Luo M.C."/>
            <person name="Dvorak J."/>
        </authorList>
    </citation>
    <scope>NUCLEOTIDE SEQUENCE [LARGE SCALE GENOMIC DNA]</scope>
    <source>
        <strain evidence="8">cv. AL8/78</strain>
    </source>
</reference>
<feature type="transmembrane region" description="Helical" evidence="7">
    <location>
        <begin position="78"/>
        <end position="98"/>
    </location>
</feature>
<organism evidence="8 9">
    <name type="scientific">Aegilops tauschii subsp. strangulata</name>
    <name type="common">Goatgrass</name>
    <dbReference type="NCBI Taxonomy" id="200361"/>
    <lineage>
        <taxon>Eukaryota</taxon>
        <taxon>Viridiplantae</taxon>
        <taxon>Streptophyta</taxon>
        <taxon>Embryophyta</taxon>
        <taxon>Tracheophyta</taxon>
        <taxon>Spermatophyta</taxon>
        <taxon>Magnoliopsida</taxon>
        <taxon>Liliopsida</taxon>
        <taxon>Poales</taxon>
        <taxon>Poaceae</taxon>
        <taxon>BOP clade</taxon>
        <taxon>Pooideae</taxon>
        <taxon>Triticodae</taxon>
        <taxon>Triticeae</taxon>
        <taxon>Triticinae</taxon>
        <taxon>Aegilops</taxon>
    </lineage>
</organism>
<keyword evidence="3 7" id="KW-0812">Transmembrane</keyword>
<dbReference type="EnsemblPlants" id="AET7Gv20485500.2">
    <property type="protein sequence ID" value="AET7Gv20485500.2"/>
    <property type="gene ID" value="AET7Gv20485500"/>
</dbReference>
<evidence type="ECO:0000313" key="8">
    <source>
        <dbReference type="EnsemblPlants" id="AET7Gv20485500.2"/>
    </source>
</evidence>
<evidence type="ECO:0000256" key="4">
    <source>
        <dbReference type="ARBA" id="ARBA00022989"/>
    </source>
</evidence>
<reference evidence="8" key="3">
    <citation type="journal article" date="2017" name="Nature">
        <title>Genome sequence of the progenitor of the wheat D genome Aegilops tauschii.</title>
        <authorList>
            <person name="Luo M.C."/>
            <person name="Gu Y.Q."/>
            <person name="Puiu D."/>
            <person name="Wang H."/>
            <person name="Twardziok S.O."/>
            <person name="Deal K.R."/>
            <person name="Huo N."/>
            <person name="Zhu T."/>
            <person name="Wang L."/>
            <person name="Wang Y."/>
            <person name="McGuire P.E."/>
            <person name="Liu S."/>
            <person name="Long H."/>
            <person name="Ramasamy R.K."/>
            <person name="Rodriguez J.C."/>
            <person name="Van S.L."/>
            <person name="Yuan L."/>
            <person name="Wang Z."/>
            <person name="Xia Z."/>
            <person name="Xiao L."/>
            <person name="Anderson O.D."/>
            <person name="Ouyang S."/>
            <person name="Liang Y."/>
            <person name="Zimin A.V."/>
            <person name="Pertea G."/>
            <person name="Qi P."/>
            <person name="Bennetzen J.L."/>
            <person name="Dai X."/>
            <person name="Dawson M.W."/>
            <person name="Muller H.G."/>
            <person name="Kugler K."/>
            <person name="Rivarola-Duarte L."/>
            <person name="Spannagl M."/>
            <person name="Mayer K.F.X."/>
            <person name="Lu F.H."/>
            <person name="Bevan M.W."/>
            <person name="Leroy P."/>
            <person name="Li P."/>
            <person name="You F.M."/>
            <person name="Sun Q."/>
            <person name="Liu Z."/>
            <person name="Lyons E."/>
            <person name="Wicker T."/>
            <person name="Salzberg S.L."/>
            <person name="Devos K.M."/>
            <person name="Dvorak J."/>
        </authorList>
    </citation>
    <scope>NUCLEOTIDE SEQUENCE [LARGE SCALE GENOMIC DNA]</scope>
    <source>
        <strain evidence="8">cv. AL8/78</strain>
    </source>
</reference>
<sequence>ARLLLHDPLRVRGPGRRPAGLPPPRQHRVPGRRRRRGRASPPGRIRQPQGLREAPQLLPRPRTRDPIRILWLLRIQEIGLEISVLMSVKIVCALALTFVMGQRYLETSKIMPAGVVAGLSALMSAFYLFKIATGGNHFSPKKE</sequence>
<keyword evidence="4 7" id="KW-1133">Transmembrane helix</keyword>
<feature type="transmembrane region" description="Helical" evidence="7">
    <location>
        <begin position="110"/>
        <end position="129"/>
    </location>
</feature>
<feature type="region of interest" description="Disordered" evidence="6">
    <location>
        <begin position="11"/>
        <end position="58"/>
    </location>
</feature>
<evidence type="ECO:0000256" key="2">
    <source>
        <dbReference type="ARBA" id="ARBA00007590"/>
    </source>
</evidence>
<keyword evidence="9" id="KW-1185">Reference proteome</keyword>
<evidence type="ECO:0000256" key="7">
    <source>
        <dbReference type="SAM" id="Phobius"/>
    </source>
</evidence>
<proteinExistence type="inferred from homology"/>
<dbReference type="GO" id="GO:0009706">
    <property type="term" value="C:chloroplast inner membrane"/>
    <property type="evidence" value="ECO:0007669"/>
    <property type="project" value="TreeGrafter"/>
</dbReference>
<feature type="compositionally biased region" description="Basic residues" evidence="6">
    <location>
        <begin position="25"/>
        <end position="38"/>
    </location>
</feature>
<dbReference type="GO" id="GO:0015245">
    <property type="term" value="F:fatty acid transmembrane transporter activity"/>
    <property type="evidence" value="ECO:0007669"/>
    <property type="project" value="TreeGrafter"/>
</dbReference>
<dbReference type="AlphaFoldDB" id="A0A453R6X4"/>
<keyword evidence="5 7" id="KW-0472">Membrane</keyword>
<protein>
    <submittedName>
        <fullName evidence="8">Uncharacterized protein</fullName>
    </submittedName>
</protein>
<comment type="similarity">
    <text evidence="2">Belongs to the TMEM14 family.</text>
</comment>
<accession>A0A453R6X4</accession>
<dbReference type="Gene3D" id="1.10.10.1740">
    <property type="entry name" value="Transmembrane protein 14-like"/>
    <property type="match status" value="1"/>
</dbReference>
<reference evidence="9" key="1">
    <citation type="journal article" date="2014" name="Science">
        <title>Ancient hybridizations among the ancestral genomes of bread wheat.</title>
        <authorList>
            <consortium name="International Wheat Genome Sequencing Consortium,"/>
            <person name="Marcussen T."/>
            <person name="Sandve S.R."/>
            <person name="Heier L."/>
            <person name="Spannagl M."/>
            <person name="Pfeifer M."/>
            <person name="Jakobsen K.S."/>
            <person name="Wulff B.B."/>
            <person name="Steuernagel B."/>
            <person name="Mayer K.F."/>
            <person name="Olsen O.A."/>
        </authorList>
    </citation>
    <scope>NUCLEOTIDE SEQUENCE [LARGE SCALE GENOMIC DNA]</scope>
    <source>
        <strain evidence="9">cv. AL8/78</strain>
    </source>
</reference>
<evidence type="ECO:0000256" key="3">
    <source>
        <dbReference type="ARBA" id="ARBA00022692"/>
    </source>
</evidence>
<dbReference type="Proteomes" id="UP000015105">
    <property type="component" value="Chromosome 7D"/>
</dbReference>
<dbReference type="InterPro" id="IPR005349">
    <property type="entry name" value="TMEM14"/>
</dbReference>
<dbReference type="PANTHER" id="PTHR12668:SF5">
    <property type="entry name" value="PROTEIN FATTY ACID EXPORT 5-RELATED"/>
    <property type="match status" value="1"/>
</dbReference>
<evidence type="ECO:0000256" key="5">
    <source>
        <dbReference type="ARBA" id="ARBA00023136"/>
    </source>
</evidence>
<comment type="subcellular location">
    <subcellularLocation>
        <location evidence="1">Membrane</location>
    </subcellularLocation>
</comment>
<evidence type="ECO:0000256" key="1">
    <source>
        <dbReference type="ARBA" id="ARBA00004370"/>
    </source>
</evidence>
<dbReference type="Gramene" id="AET7Gv20485500.2">
    <property type="protein sequence ID" value="AET7Gv20485500.2"/>
    <property type="gene ID" value="AET7Gv20485500"/>
</dbReference>
<evidence type="ECO:0000313" key="9">
    <source>
        <dbReference type="Proteomes" id="UP000015105"/>
    </source>
</evidence>
<evidence type="ECO:0000256" key="6">
    <source>
        <dbReference type="SAM" id="MobiDB-lite"/>
    </source>
</evidence>
<reference evidence="9" key="2">
    <citation type="journal article" date="2017" name="Nat. Plants">
        <title>The Aegilops tauschii genome reveals multiple impacts of transposons.</title>
        <authorList>
            <person name="Zhao G."/>
            <person name="Zou C."/>
            <person name="Li K."/>
            <person name="Wang K."/>
            <person name="Li T."/>
            <person name="Gao L."/>
            <person name="Zhang X."/>
            <person name="Wang H."/>
            <person name="Yang Z."/>
            <person name="Liu X."/>
            <person name="Jiang W."/>
            <person name="Mao L."/>
            <person name="Kong X."/>
            <person name="Jiao Y."/>
            <person name="Jia J."/>
        </authorList>
    </citation>
    <scope>NUCLEOTIDE SEQUENCE [LARGE SCALE GENOMIC DNA]</scope>
    <source>
        <strain evidence="9">cv. AL8/78</strain>
    </source>
</reference>
<name>A0A453R6X4_AEGTS</name>
<reference evidence="8" key="4">
    <citation type="submission" date="2019-03" db="UniProtKB">
        <authorList>
            <consortium name="EnsemblPlants"/>
        </authorList>
    </citation>
    <scope>IDENTIFICATION</scope>
</reference>
<dbReference type="InterPro" id="IPR044890">
    <property type="entry name" value="TMEM14_sf"/>
</dbReference>
<dbReference type="STRING" id="200361.A0A453R6X4"/>